<keyword evidence="2" id="KW-0238">DNA-binding</keyword>
<dbReference type="EMBL" id="QJKC01000016">
    <property type="protein sequence ID" value="PXX42953.1"/>
    <property type="molecule type" value="Genomic_DNA"/>
</dbReference>
<dbReference type="PANTHER" id="PTHR44846:SF1">
    <property type="entry name" value="MANNOSYL-D-GLYCERATE TRANSPORT_METABOLISM SYSTEM REPRESSOR MNGR-RELATED"/>
    <property type="match status" value="1"/>
</dbReference>
<dbReference type="Pfam" id="PF07702">
    <property type="entry name" value="UTRA"/>
    <property type="match status" value="1"/>
</dbReference>
<dbReference type="GO" id="GO:0045892">
    <property type="term" value="P:negative regulation of DNA-templated transcription"/>
    <property type="evidence" value="ECO:0007669"/>
    <property type="project" value="TreeGrafter"/>
</dbReference>
<protein>
    <submittedName>
        <fullName evidence="5">GntR family transcriptional regulator</fullName>
    </submittedName>
</protein>
<dbReference type="InterPro" id="IPR028978">
    <property type="entry name" value="Chorismate_lyase_/UTRA_dom_sf"/>
</dbReference>
<dbReference type="Gene3D" id="1.10.10.10">
    <property type="entry name" value="Winged helix-like DNA-binding domain superfamily/Winged helix DNA-binding domain"/>
    <property type="match status" value="1"/>
</dbReference>
<dbReference type="InterPro" id="IPR011663">
    <property type="entry name" value="UTRA"/>
</dbReference>
<evidence type="ECO:0000256" key="1">
    <source>
        <dbReference type="ARBA" id="ARBA00023015"/>
    </source>
</evidence>
<evidence type="ECO:0000313" key="5">
    <source>
        <dbReference type="EMBL" id="PXX42953.1"/>
    </source>
</evidence>
<evidence type="ECO:0000259" key="4">
    <source>
        <dbReference type="PROSITE" id="PS50949"/>
    </source>
</evidence>
<evidence type="ECO:0000256" key="3">
    <source>
        <dbReference type="ARBA" id="ARBA00023163"/>
    </source>
</evidence>
<dbReference type="SMART" id="SM00345">
    <property type="entry name" value="HTH_GNTR"/>
    <property type="match status" value="1"/>
</dbReference>
<dbReference type="FunFam" id="1.10.10.10:FF:000079">
    <property type="entry name" value="GntR family transcriptional regulator"/>
    <property type="match status" value="1"/>
</dbReference>
<dbReference type="PRINTS" id="PR00035">
    <property type="entry name" value="HTHGNTR"/>
</dbReference>
<dbReference type="Gene3D" id="3.40.1410.10">
    <property type="entry name" value="Chorismate lyase-like"/>
    <property type="match status" value="1"/>
</dbReference>
<gene>
    <name evidence="5" type="ORF">DFR38_11663</name>
</gene>
<reference evidence="5 6" key="1">
    <citation type="submission" date="2018-05" db="EMBL/GenBank/DDBJ databases">
        <title>Genomic Encyclopedia of Type Strains, Phase IV (KMG-IV): sequencing the most valuable type-strain genomes for metagenomic binning, comparative biology and taxonomic classification.</title>
        <authorList>
            <person name="Goeker M."/>
        </authorList>
    </citation>
    <scope>NUCLEOTIDE SEQUENCE [LARGE SCALE GENOMIC DNA]</scope>
    <source>
        <strain evidence="5 6">DSM 25134</strain>
    </source>
</reference>
<organism evidence="5 6">
    <name type="scientific">Aquitalea magnusonii</name>
    <dbReference type="NCBI Taxonomy" id="332411"/>
    <lineage>
        <taxon>Bacteria</taxon>
        <taxon>Pseudomonadati</taxon>
        <taxon>Pseudomonadota</taxon>
        <taxon>Betaproteobacteria</taxon>
        <taxon>Neisseriales</taxon>
        <taxon>Chromobacteriaceae</taxon>
        <taxon>Aquitalea</taxon>
    </lineage>
</organism>
<dbReference type="SUPFAM" id="SSF64288">
    <property type="entry name" value="Chorismate lyase-like"/>
    <property type="match status" value="1"/>
</dbReference>
<keyword evidence="1" id="KW-0805">Transcription regulation</keyword>
<dbReference type="CDD" id="cd07377">
    <property type="entry name" value="WHTH_GntR"/>
    <property type="match status" value="1"/>
</dbReference>
<sequence>MIQSHYMIANAPRRQPLYVQIKQFLLRRIAEGEWLEHDALPSEWDLAAEMSVSQGTVRKALSELVADGLLYRQQGKGTFVSPVLSDWGSALLQSPGVFDEMPDRLSCEFLAISRMNASDDMAVALQLRRHAPMFRVRQLWRGQGRPVALDEAYLPAERFDGMEARWFRSGTGVYATLQQRFGVRVVESREQYRAVMLPREDASLLGLSGAALEEPVLSVLRLTFSSVGERVEWRQRYCLSRDLALLQKSC</sequence>
<keyword evidence="3" id="KW-0804">Transcription</keyword>
<dbReference type="AlphaFoldDB" id="A0A318JGV1"/>
<accession>A0A318JGV1</accession>
<feature type="domain" description="HTH gntR-type" evidence="4">
    <location>
        <begin position="15"/>
        <end position="83"/>
    </location>
</feature>
<dbReference type="InterPro" id="IPR036390">
    <property type="entry name" value="WH_DNA-bd_sf"/>
</dbReference>
<dbReference type="PROSITE" id="PS50949">
    <property type="entry name" value="HTH_GNTR"/>
    <property type="match status" value="1"/>
</dbReference>
<dbReference type="GO" id="GO:0003677">
    <property type="term" value="F:DNA binding"/>
    <property type="evidence" value="ECO:0007669"/>
    <property type="project" value="UniProtKB-KW"/>
</dbReference>
<proteinExistence type="predicted"/>
<dbReference type="SMART" id="SM00866">
    <property type="entry name" value="UTRA"/>
    <property type="match status" value="1"/>
</dbReference>
<dbReference type="Proteomes" id="UP000248395">
    <property type="component" value="Unassembled WGS sequence"/>
</dbReference>
<dbReference type="SUPFAM" id="SSF46785">
    <property type="entry name" value="Winged helix' DNA-binding domain"/>
    <property type="match status" value="1"/>
</dbReference>
<name>A0A318JGV1_9NEIS</name>
<evidence type="ECO:0000313" key="6">
    <source>
        <dbReference type="Proteomes" id="UP000248395"/>
    </source>
</evidence>
<dbReference type="InterPro" id="IPR036388">
    <property type="entry name" value="WH-like_DNA-bd_sf"/>
</dbReference>
<comment type="caution">
    <text evidence="5">The sequence shown here is derived from an EMBL/GenBank/DDBJ whole genome shotgun (WGS) entry which is preliminary data.</text>
</comment>
<evidence type="ECO:0000256" key="2">
    <source>
        <dbReference type="ARBA" id="ARBA00023125"/>
    </source>
</evidence>
<keyword evidence="6" id="KW-1185">Reference proteome</keyword>
<dbReference type="PANTHER" id="PTHR44846">
    <property type="entry name" value="MANNOSYL-D-GLYCERATE TRANSPORT/METABOLISM SYSTEM REPRESSOR MNGR-RELATED"/>
    <property type="match status" value="1"/>
</dbReference>
<dbReference type="Pfam" id="PF00392">
    <property type="entry name" value="GntR"/>
    <property type="match status" value="1"/>
</dbReference>
<dbReference type="InterPro" id="IPR000524">
    <property type="entry name" value="Tscrpt_reg_HTH_GntR"/>
</dbReference>
<dbReference type="GO" id="GO:0003700">
    <property type="term" value="F:DNA-binding transcription factor activity"/>
    <property type="evidence" value="ECO:0007669"/>
    <property type="project" value="InterPro"/>
</dbReference>
<dbReference type="InterPro" id="IPR050679">
    <property type="entry name" value="Bact_HTH_transcr_reg"/>
</dbReference>